<keyword evidence="2" id="KW-0175">Coiled coil</keyword>
<dbReference type="PANTHER" id="PTHR32347">
    <property type="entry name" value="EFFLUX SYSTEM COMPONENT YKNX-RELATED"/>
    <property type="match status" value="1"/>
</dbReference>
<comment type="caution">
    <text evidence="4">The sequence shown here is derived from an EMBL/GenBank/DDBJ whole genome shotgun (WGS) entry which is preliminary data.</text>
</comment>
<sequence length="307" mass="34744">MSKKIIITTVSLILVTLLGVGIYGLIVNQPTSAQSPVKTITIQHSPPISVNGRQEPTDSTTLKYDATKGNIHDWYVTNNSSVKAGDKLFEYYNPAIEQQITHKQRQLSRLVHMPKPTKESKATSDTLQAEIDELQTHLRTQVVAPISGKLTLTNEHPSKVGEPILSIYSEHKVIKLTLNEEELPHIKEHQTLTIHDQQHQSFKSKVQQVNAFPQNYQSKARTSTYEVQLSTKARYPVGTHFSIEIPSQTIQIPTSALYKKDSVLVKRNNRFIERKIKYYKTVKQNEIIVTEGLNINEKIAKNTKDVA</sequence>
<evidence type="ECO:0000313" key="5">
    <source>
        <dbReference type="Proteomes" id="UP000242712"/>
    </source>
</evidence>
<evidence type="ECO:0000313" key="4">
    <source>
        <dbReference type="EMBL" id="POA09298.1"/>
    </source>
</evidence>
<comment type="subcellular location">
    <subcellularLocation>
        <location evidence="1">Cell envelope</location>
    </subcellularLocation>
</comment>
<name>A0A2K4FD58_9STAP</name>
<dbReference type="GO" id="GO:0030313">
    <property type="term" value="C:cell envelope"/>
    <property type="evidence" value="ECO:0007669"/>
    <property type="project" value="UniProtKB-SubCell"/>
</dbReference>
<dbReference type="GeneID" id="98296852"/>
<gene>
    <name evidence="4" type="ORF">CD039_00635</name>
</gene>
<keyword evidence="3" id="KW-0812">Transmembrane</keyword>
<keyword evidence="3" id="KW-1133">Transmembrane helix</keyword>
<evidence type="ECO:0000256" key="2">
    <source>
        <dbReference type="ARBA" id="ARBA00023054"/>
    </source>
</evidence>
<proteinExistence type="predicted"/>
<dbReference type="RefSeq" id="WP_103370713.1">
    <property type="nucleotide sequence ID" value="NZ_CBCRVO010000001.1"/>
</dbReference>
<feature type="transmembrane region" description="Helical" evidence="3">
    <location>
        <begin position="5"/>
        <end position="26"/>
    </location>
</feature>
<dbReference type="Proteomes" id="UP000242712">
    <property type="component" value="Unassembled WGS sequence"/>
</dbReference>
<protein>
    <recommendedName>
        <fullName evidence="6">RND transporter</fullName>
    </recommendedName>
</protein>
<dbReference type="AlphaFoldDB" id="A0A2K4FD58"/>
<organism evidence="4 5">
    <name type="scientific">Staphylococcus argensis</name>
    <dbReference type="NCBI Taxonomy" id="1607738"/>
    <lineage>
        <taxon>Bacteria</taxon>
        <taxon>Bacillati</taxon>
        <taxon>Bacillota</taxon>
        <taxon>Bacilli</taxon>
        <taxon>Bacillales</taxon>
        <taxon>Staphylococcaceae</taxon>
        <taxon>Staphylococcus</taxon>
    </lineage>
</organism>
<keyword evidence="3" id="KW-0472">Membrane</keyword>
<dbReference type="SUPFAM" id="SSF111369">
    <property type="entry name" value="HlyD-like secretion proteins"/>
    <property type="match status" value="1"/>
</dbReference>
<dbReference type="InterPro" id="IPR050465">
    <property type="entry name" value="UPF0194_transport"/>
</dbReference>
<keyword evidence="5" id="KW-1185">Reference proteome</keyword>
<dbReference type="EMBL" id="PPPX01000001">
    <property type="protein sequence ID" value="POA09298.1"/>
    <property type="molecule type" value="Genomic_DNA"/>
</dbReference>
<evidence type="ECO:0008006" key="6">
    <source>
        <dbReference type="Google" id="ProtNLM"/>
    </source>
</evidence>
<evidence type="ECO:0000256" key="3">
    <source>
        <dbReference type="SAM" id="Phobius"/>
    </source>
</evidence>
<dbReference type="PANTHER" id="PTHR32347:SF23">
    <property type="entry name" value="BLL5650 PROTEIN"/>
    <property type="match status" value="1"/>
</dbReference>
<reference evidence="4 5" key="1">
    <citation type="submission" date="2017-08" db="EMBL/GenBank/DDBJ databases">
        <title>Draft genome sequences of 64 type strains of genus Staph aureus.</title>
        <authorList>
            <person name="Cole K."/>
            <person name="Golubchik T."/>
            <person name="Russell J."/>
            <person name="Foster D."/>
            <person name="Llewelyn M."/>
            <person name="Wilson D."/>
            <person name="Crook D."/>
            <person name="Paul J."/>
        </authorList>
    </citation>
    <scope>NUCLEOTIDE SEQUENCE [LARGE SCALE GENOMIC DNA]</scope>
    <source>
        <strain evidence="4 5">DSM 29875</strain>
    </source>
</reference>
<dbReference type="OrthoDB" id="2406721at2"/>
<evidence type="ECO:0000256" key="1">
    <source>
        <dbReference type="ARBA" id="ARBA00004196"/>
    </source>
</evidence>
<accession>A0A2K4FD58</accession>